<evidence type="ECO:0000313" key="4">
    <source>
        <dbReference type="Proteomes" id="UP001240171"/>
    </source>
</evidence>
<sequence length="271" mass="31938">MLSVEKQMLFLLSCVKSMQTRELLTIYEKRGYAPTYLRNTLSRLKKEGFVDSPSRSVYCITEQGRSFITLVNDKPRRYGQQWDEQWHVVLLSVPEQERRKRDLFRNEIQQYGFGILYNGVYISPWDRRKEVSECVDKLELSGYVSYLQGTMELGRVTPGQAERIWELDQLDVVYRASEQWYQHHFLPQFQNMMQLDKAPAADMFMLYLQLGEVVSDLFLKDPMLPDKLLPKEWNRNQELLAKMMDSHAELIQAVPADSIYAPFFVGRARAR</sequence>
<evidence type="ECO:0000259" key="1">
    <source>
        <dbReference type="Pfam" id="PF08223"/>
    </source>
</evidence>
<dbReference type="SUPFAM" id="SSF46785">
    <property type="entry name" value="Winged helix' DNA-binding domain"/>
    <property type="match status" value="1"/>
</dbReference>
<evidence type="ECO:0000259" key="2">
    <source>
        <dbReference type="Pfam" id="PF20803"/>
    </source>
</evidence>
<dbReference type="Pfam" id="PF20803">
    <property type="entry name" value="PaaX_M"/>
    <property type="match status" value="1"/>
</dbReference>
<proteinExistence type="predicted"/>
<dbReference type="Gene3D" id="3.30.70.2650">
    <property type="match status" value="1"/>
</dbReference>
<dbReference type="EMBL" id="JAUQTB010000014">
    <property type="protein sequence ID" value="MDO7908302.1"/>
    <property type="molecule type" value="Genomic_DNA"/>
</dbReference>
<dbReference type="InterPro" id="IPR013225">
    <property type="entry name" value="PaaX_C"/>
</dbReference>
<dbReference type="InterPro" id="IPR036390">
    <property type="entry name" value="WH_DNA-bd_sf"/>
</dbReference>
<dbReference type="PANTHER" id="PTHR30319:SF1">
    <property type="entry name" value="TRANSCRIPTIONAL REPRESSOR PAAX"/>
    <property type="match status" value="1"/>
</dbReference>
<dbReference type="InterPro" id="IPR048846">
    <property type="entry name" value="PaaX-like_central"/>
</dbReference>
<dbReference type="PIRSF" id="PIRSF020623">
    <property type="entry name" value="PaaX"/>
    <property type="match status" value="1"/>
</dbReference>
<comment type="caution">
    <text evidence="3">The sequence shown here is derived from an EMBL/GenBank/DDBJ whole genome shotgun (WGS) entry which is preliminary data.</text>
</comment>
<reference evidence="3 4" key="1">
    <citation type="submission" date="2023-07" db="EMBL/GenBank/DDBJ databases">
        <title>Paenibacillus sp. JX-17 nov. isolated from soil.</title>
        <authorList>
            <person name="Wan Y."/>
            <person name="Liu B."/>
        </authorList>
    </citation>
    <scope>NUCLEOTIDE SEQUENCE [LARGE SCALE GENOMIC DNA]</scope>
    <source>
        <strain evidence="3 4">JX-17</strain>
    </source>
</reference>
<protein>
    <submittedName>
        <fullName evidence="3">PaaX family transcriptional regulator C-terminal domain-containing protein</fullName>
    </submittedName>
</protein>
<dbReference type="Pfam" id="PF08223">
    <property type="entry name" value="PaaX_C"/>
    <property type="match status" value="1"/>
</dbReference>
<dbReference type="InterPro" id="IPR036388">
    <property type="entry name" value="WH-like_DNA-bd_sf"/>
</dbReference>
<feature type="domain" description="Transcriptional repressor PaaX-like central Cas2-like" evidence="2">
    <location>
        <begin position="80"/>
        <end position="153"/>
    </location>
</feature>
<dbReference type="Gene3D" id="1.10.10.10">
    <property type="entry name" value="Winged helix-like DNA-binding domain superfamily/Winged helix DNA-binding domain"/>
    <property type="match status" value="1"/>
</dbReference>
<dbReference type="InterPro" id="IPR011965">
    <property type="entry name" value="PaaX_trns_reg"/>
</dbReference>
<gene>
    <name evidence="3" type="ORF">Q5741_18025</name>
</gene>
<evidence type="ECO:0000313" key="3">
    <source>
        <dbReference type="EMBL" id="MDO7908302.1"/>
    </source>
</evidence>
<keyword evidence="4" id="KW-1185">Reference proteome</keyword>
<organism evidence="3 4">
    <name type="scientific">Paenibacillus lacisoli</name>
    <dbReference type="NCBI Taxonomy" id="3064525"/>
    <lineage>
        <taxon>Bacteria</taxon>
        <taxon>Bacillati</taxon>
        <taxon>Bacillota</taxon>
        <taxon>Bacilli</taxon>
        <taxon>Bacillales</taxon>
        <taxon>Paenibacillaceae</taxon>
        <taxon>Paenibacillus</taxon>
    </lineage>
</organism>
<accession>A0ABT9CGC5</accession>
<dbReference type="RefSeq" id="WP_305025519.1">
    <property type="nucleotide sequence ID" value="NZ_JAUQTB010000014.1"/>
</dbReference>
<dbReference type="Proteomes" id="UP001240171">
    <property type="component" value="Unassembled WGS sequence"/>
</dbReference>
<dbReference type="PANTHER" id="PTHR30319">
    <property type="entry name" value="PHENYLACETIC ACID REGULATOR-RELATED TRANSCRIPTIONAL REPRESSOR"/>
    <property type="match status" value="1"/>
</dbReference>
<feature type="domain" description="Transcriptional repressor PaaX-like C-terminal" evidence="1">
    <location>
        <begin position="165"/>
        <end position="237"/>
    </location>
</feature>
<name>A0ABT9CGC5_9BACL</name>